<keyword evidence="2" id="KW-1185">Reference proteome</keyword>
<accession>A0ACC0GDG3</accession>
<gene>
    <name evidence="1" type="ORF">LOK49_LG10G01984</name>
</gene>
<dbReference type="EMBL" id="CM045767">
    <property type="protein sequence ID" value="KAI7998215.1"/>
    <property type="molecule type" value="Genomic_DNA"/>
</dbReference>
<proteinExistence type="predicted"/>
<comment type="caution">
    <text evidence="1">The sequence shown here is derived from an EMBL/GenBank/DDBJ whole genome shotgun (WGS) entry which is preliminary data.</text>
</comment>
<evidence type="ECO:0000313" key="2">
    <source>
        <dbReference type="Proteomes" id="UP001060215"/>
    </source>
</evidence>
<dbReference type="Proteomes" id="UP001060215">
    <property type="component" value="Chromosome 10"/>
</dbReference>
<protein>
    <submittedName>
        <fullName evidence="1">3-isopropylmalate dehydratase small subunit 3</fullName>
    </submittedName>
</protein>
<evidence type="ECO:0000313" key="1">
    <source>
        <dbReference type="EMBL" id="KAI7998215.1"/>
    </source>
</evidence>
<organism evidence="1 2">
    <name type="scientific">Camellia lanceoleosa</name>
    <dbReference type="NCBI Taxonomy" id="1840588"/>
    <lineage>
        <taxon>Eukaryota</taxon>
        <taxon>Viridiplantae</taxon>
        <taxon>Streptophyta</taxon>
        <taxon>Embryophyta</taxon>
        <taxon>Tracheophyta</taxon>
        <taxon>Spermatophyta</taxon>
        <taxon>Magnoliopsida</taxon>
        <taxon>eudicotyledons</taxon>
        <taxon>Gunneridae</taxon>
        <taxon>Pentapetalae</taxon>
        <taxon>asterids</taxon>
        <taxon>Ericales</taxon>
        <taxon>Theaceae</taxon>
        <taxon>Camellia</taxon>
    </lineage>
</organism>
<name>A0ACC0GDG3_9ERIC</name>
<reference evidence="1 2" key="1">
    <citation type="journal article" date="2022" name="Plant J.">
        <title>Chromosome-level genome of Camellia lanceoleosa provides a valuable resource for understanding genome evolution and self-incompatibility.</title>
        <authorList>
            <person name="Gong W."/>
            <person name="Xiao S."/>
            <person name="Wang L."/>
            <person name="Liao Z."/>
            <person name="Chang Y."/>
            <person name="Mo W."/>
            <person name="Hu G."/>
            <person name="Li W."/>
            <person name="Zhao G."/>
            <person name="Zhu H."/>
            <person name="Hu X."/>
            <person name="Ji K."/>
            <person name="Xiang X."/>
            <person name="Song Q."/>
            <person name="Yuan D."/>
            <person name="Jin S."/>
            <person name="Zhang L."/>
        </authorList>
    </citation>
    <scope>NUCLEOTIDE SEQUENCE [LARGE SCALE GENOMIC DNA]</scope>
    <source>
        <strain evidence="1">SQ_2022a</strain>
    </source>
</reference>
<sequence>MDPNQFKSKYSIVIAMTTSAGSSPPRRSPGGGVAAVVASPTPDILQNFGGYRRGVINHTSGKEYQMKPIGDARPVIEAGGIFAYARKAGMIPTADDRHHRPQL</sequence>